<evidence type="ECO:0000313" key="3">
    <source>
        <dbReference type="EMBL" id="MBZ5741375.1"/>
    </source>
</evidence>
<dbReference type="InterPro" id="IPR003346">
    <property type="entry name" value="Transposase_20"/>
</dbReference>
<evidence type="ECO:0000259" key="1">
    <source>
        <dbReference type="Pfam" id="PF01548"/>
    </source>
</evidence>
<dbReference type="Proteomes" id="UP000780875">
    <property type="component" value="Unassembled WGS sequence"/>
</dbReference>
<dbReference type="PANTHER" id="PTHR33055:SF3">
    <property type="entry name" value="PUTATIVE TRANSPOSASE FOR IS117-RELATED"/>
    <property type="match status" value="1"/>
</dbReference>
<gene>
    <name evidence="3" type="ORF">K8U61_24675</name>
</gene>
<proteinExistence type="predicted"/>
<feature type="domain" description="Transposase IS110-like N-terminal" evidence="1">
    <location>
        <begin position="8"/>
        <end position="160"/>
    </location>
</feature>
<organism evidence="3 4">
    <name type="scientific">Nocardioides mangrovi</name>
    <dbReference type="NCBI Taxonomy" id="2874580"/>
    <lineage>
        <taxon>Bacteria</taxon>
        <taxon>Bacillati</taxon>
        <taxon>Actinomycetota</taxon>
        <taxon>Actinomycetes</taxon>
        <taxon>Propionibacteriales</taxon>
        <taxon>Nocardioidaceae</taxon>
        <taxon>Nocardioides</taxon>
    </lineage>
</organism>
<comment type="caution">
    <text evidence="3">The sequence shown here is derived from an EMBL/GenBank/DDBJ whole genome shotgun (WGS) entry which is preliminary data.</text>
</comment>
<keyword evidence="4" id="KW-1185">Reference proteome</keyword>
<dbReference type="PANTHER" id="PTHR33055">
    <property type="entry name" value="TRANSPOSASE FOR INSERTION SEQUENCE ELEMENT IS1111A"/>
    <property type="match status" value="1"/>
</dbReference>
<dbReference type="InterPro" id="IPR002525">
    <property type="entry name" value="Transp_IS110-like_N"/>
</dbReference>
<accession>A0ABS7UKP5</accession>
<dbReference type="RefSeq" id="WP_224125672.1">
    <property type="nucleotide sequence ID" value="NZ_JAIQZJ010000035.1"/>
</dbReference>
<name>A0ABS7UKP5_9ACTN</name>
<sequence length="408" mass="45153">MQATPTFAGIDWSWQHHALCIVDADGQRIEEVTVPHSRPGLAKITTVLRRHGVARVGIERGDGPVVEHLLRDGFEVVVISARQVKSLRARYGSAGNKDDRFDAFVLADALRTDAGRWVVVQPDSEETIALRMLVRARHDLIDHRIAVHNQLLAVLQHNFPGAIGLFSQLDIAISLAFLRRFPTEAKAAWLIAGRGELRMAHWLKANAYCGRHTPTRLVGHLRQAATGRVTGAAAEASEAIVLTLVDLLTTLRHEQDQLEARIKEALLAHPDGQIFQSLPRAGTIRAATLLAEIGDCRARFPDPASLAAAAGVAPSTRQSGKHLNVAYRRGCNKQLRAALVDWAQDTPRANAWARDTYDRARARGCRHPHAARILAQGWTRILWRCWHDHVPYNPDLHGRLNTLLPEAA</sequence>
<dbReference type="EMBL" id="JAIQZJ010000035">
    <property type="protein sequence ID" value="MBZ5741375.1"/>
    <property type="molecule type" value="Genomic_DNA"/>
</dbReference>
<dbReference type="InterPro" id="IPR047650">
    <property type="entry name" value="Transpos_IS110"/>
</dbReference>
<feature type="domain" description="Transposase IS116/IS110/IS902 C-terminal" evidence="2">
    <location>
        <begin position="273"/>
        <end position="357"/>
    </location>
</feature>
<dbReference type="Pfam" id="PF02371">
    <property type="entry name" value="Transposase_20"/>
    <property type="match status" value="1"/>
</dbReference>
<dbReference type="Pfam" id="PF01548">
    <property type="entry name" value="DEDD_Tnp_IS110"/>
    <property type="match status" value="1"/>
</dbReference>
<protein>
    <submittedName>
        <fullName evidence="3">IS110 family transposase</fullName>
    </submittedName>
</protein>
<evidence type="ECO:0000259" key="2">
    <source>
        <dbReference type="Pfam" id="PF02371"/>
    </source>
</evidence>
<dbReference type="NCBIfam" id="NF033542">
    <property type="entry name" value="transpos_IS110"/>
    <property type="match status" value="1"/>
</dbReference>
<reference evidence="3 4" key="1">
    <citation type="submission" date="2021-09" db="EMBL/GenBank/DDBJ databases">
        <title>Whole genome sequence of Nocardioides sp. GBK3QG-3.</title>
        <authorList>
            <person name="Tuo L."/>
        </authorList>
    </citation>
    <scope>NUCLEOTIDE SEQUENCE [LARGE SCALE GENOMIC DNA]</scope>
    <source>
        <strain evidence="3 4">GBK3QG-3</strain>
    </source>
</reference>
<evidence type="ECO:0000313" key="4">
    <source>
        <dbReference type="Proteomes" id="UP000780875"/>
    </source>
</evidence>